<feature type="chain" id="PRO_5038830264" evidence="3">
    <location>
        <begin position="19"/>
        <end position="700"/>
    </location>
</feature>
<dbReference type="Gene3D" id="3.10.620.30">
    <property type="match status" value="1"/>
</dbReference>
<dbReference type="InterPro" id="IPR052901">
    <property type="entry name" value="Bact_TGase-like"/>
</dbReference>
<dbReference type="RefSeq" id="WP_121229187.1">
    <property type="nucleotide sequence ID" value="NZ_JBIUBA010000003.1"/>
</dbReference>
<keyword evidence="2" id="KW-1133">Transmembrane helix</keyword>
<evidence type="ECO:0000256" key="2">
    <source>
        <dbReference type="SAM" id="Phobius"/>
    </source>
</evidence>
<name>A0A495XPT7_9PSEU</name>
<dbReference type="OrthoDB" id="9804023at2"/>
<keyword evidence="3" id="KW-0732">Signal</keyword>
<keyword evidence="2" id="KW-0472">Membrane</keyword>
<feature type="region of interest" description="Disordered" evidence="1">
    <location>
        <begin position="494"/>
        <end position="553"/>
    </location>
</feature>
<feature type="transmembrane region" description="Helical" evidence="2">
    <location>
        <begin position="60"/>
        <end position="80"/>
    </location>
</feature>
<feature type="signal peptide" evidence="3">
    <location>
        <begin position="1"/>
        <end position="18"/>
    </location>
</feature>
<keyword evidence="2" id="KW-0812">Transmembrane</keyword>
<protein>
    <submittedName>
        <fullName evidence="5">Uncharacterized protein DUF4129</fullName>
    </submittedName>
</protein>
<sequence length="700" mass="73522">MTSAIARVVTAAALSALAAWSFRPAFDAEAGLVVTFAVVAPALVVAGWEVLRARVARGRGGAVGSLLALCSALAAVAVVTRPGGDVLSGPVRLLTGLLPTRADGPEVATVGALSALTAMTTVHLASRPGGTLLPTLPALVCLGLGQSLGAAAGDLPVWYGPAFVVLAVPVFFPGTAVAPLRLAKGAAIVVVGAMSCLFFVQFGPESGRSPVSAQELVDAPVRPKQRTNPMAQFLALREGRLVLEVEGTGSTRVEHLGMVTLTDFDGRGWSPSGDYRRAAHQFPVAGEGDAPRRESTLELAVRTPDSLGWLPRPGRPVRIDVAGLGFDEVTGDIVVPAGGRAPDAYRITASEPLVSADLLRTDRPARAAARDRLGLPPDVLAFLDRATAGRVAELDKFLGLFYALRGEPFRHDTSATAPGGHGLYQVSALLRGFRGTSEQYASAFAVLCRELGWDARVVLGFTPRWDGDRLSISGRDVRAWTEVRFERLGWLPVDPTPTTGVSDGGQSPQDTSTPESGPVDLPPANEPEVPVEPDSSSESSVAGGTSSAGQDAGSPWTIVSIAAGVVILLFVLVVPPVNSLVRRRSLRRGSPRKRVISAWRDAVRVLRAAGVDIDDRHTTGQVVEAAHQHEQVLRPLADLVDRAAYGTGHVTDEMAEDAVRLLDSVRALAGLGVGRRALQNLDPRPLVPRRAPAAYLTVRP</sequence>
<dbReference type="InterPro" id="IPR025403">
    <property type="entry name" value="TgpA-like_C"/>
</dbReference>
<feature type="transmembrane region" description="Helical" evidence="2">
    <location>
        <begin position="185"/>
        <end position="203"/>
    </location>
</feature>
<accession>A0A495XPT7</accession>
<evidence type="ECO:0000256" key="3">
    <source>
        <dbReference type="SAM" id="SignalP"/>
    </source>
</evidence>
<feature type="compositionally biased region" description="Polar residues" evidence="1">
    <location>
        <begin position="496"/>
        <end position="515"/>
    </location>
</feature>
<gene>
    <name evidence="5" type="ORF">DFJ66_7822</name>
</gene>
<feature type="domain" description="Transglutaminase-like" evidence="4">
    <location>
        <begin position="429"/>
        <end position="497"/>
    </location>
</feature>
<dbReference type="PANTHER" id="PTHR42736">
    <property type="entry name" value="PROTEIN-GLUTAMINE GAMMA-GLUTAMYLTRANSFERASE"/>
    <property type="match status" value="1"/>
</dbReference>
<organism evidence="5 6">
    <name type="scientific">Saccharothrix variisporea</name>
    <dbReference type="NCBI Taxonomy" id="543527"/>
    <lineage>
        <taxon>Bacteria</taxon>
        <taxon>Bacillati</taxon>
        <taxon>Actinomycetota</taxon>
        <taxon>Actinomycetes</taxon>
        <taxon>Pseudonocardiales</taxon>
        <taxon>Pseudonocardiaceae</taxon>
        <taxon>Saccharothrix</taxon>
    </lineage>
</organism>
<dbReference type="AlphaFoldDB" id="A0A495XPT7"/>
<dbReference type="EMBL" id="RBXR01000001">
    <property type="protein sequence ID" value="RKT74463.1"/>
    <property type="molecule type" value="Genomic_DNA"/>
</dbReference>
<dbReference type="Pfam" id="PF01841">
    <property type="entry name" value="Transglut_core"/>
    <property type="match status" value="1"/>
</dbReference>
<reference evidence="5 6" key="1">
    <citation type="submission" date="2018-10" db="EMBL/GenBank/DDBJ databases">
        <title>Sequencing the genomes of 1000 actinobacteria strains.</title>
        <authorList>
            <person name="Klenk H.-P."/>
        </authorList>
    </citation>
    <scope>NUCLEOTIDE SEQUENCE [LARGE SCALE GENOMIC DNA]</scope>
    <source>
        <strain evidence="5 6">DSM 43911</strain>
    </source>
</reference>
<feature type="transmembrane region" description="Helical" evidence="2">
    <location>
        <begin position="28"/>
        <end position="48"/>
    </location>
</feature>
<dbReference type="InterPro" id="IPR002931">
    <property type="entry name" value="Transglutaminase-like"/>
</dbReference>
<feature type="transmembrane region" description="Helical" evidence="2">
    <location>
        <begin position="158"/>
        <end position="178"/>
    </location>
</feature>
<evidence type="ECO:0000313" key="6">
    <source>
        <dbReference type="Proteomes" id="UP000272729"/>
    </source>
</evidence>
<dbReference type="PANTHER" id="PTHR42736:SF1">
    <property type="entry name" value="PROTEIN-GLUTAMINE GAMMA-GLUTAMYLTRANSFERASE"/>
    <property type="match status" value="1"/>
</dbReference>
<proteinExistence type="predicted"/>
<feature type="compositionally biased region" description="Low complexity" evidence="1">
    <location>
        <begin position="526"/>
        <end position="549"/>
    </location>
</feature>
<dbReference type="Pfam" id="PF13559">
    <property type="entry name" value="DUF4129"/>
    <property type="match status" value="1"/>
</dbReference>
<keyword evidence="6" id="KW-1185">Reference proteome</keyword>
<feature type="transmembrane region" description="Helical" evidence="2">
    <location>
        <begin position="556"/>
        <end position="578"/>
    </location>
</feature>
<evidence type="ECO:0000313" key="5">
    <source>
        <dbReference type="EMBL" id="RKT74463.1"/>
    </source>
</evidence>
<evidence type="ECO:0000256" key="1">
    <source>
        <dbReference type="SAM" id="MobiDB-lite"/>
    </source>
</evidence>
<dbReference type="Proteomes" id="UP000272729">
    <property type="component" value="Unassembled WGS sequence"/>
</dbReference>
<dbReference type="SUPFAM" id="SSF54001">
    <property type="entry name" value="Cysteine proteinases"/>
    <property type="match status" value="1"/>
</dbReference>
<comment type="caution">
    <text evidence="5">The sequence shown here is derived from an EMBL/GenBank/DDBJ whole genome shotgun (WGS) entry which is preliminary data.</text>
</comment>
<evidence type="ECO:0000259" key="4">
    <source>
        <dbReference type="SMART" id="SM00460"/>
    </source>
</evidence>
<dbReference type="SMART" id="SM00460">
    <property type="entry name" value="TGc"/>
    <property type="match status" value="1"/>
</dbReference>
<dbReference type="InterPro" id="IPR038765">
    <property type="entry name" value="Papain-like_cys_pep_sf"/>
</dbReference>